<organism evidence="4 5">
    <name type="scientific">Sphagnum troendelagicum</name>
    <dbReference type="NCBI Taxonomy" id="128251"/>
    <lineage>
        <taxon>Eukaryota</taxon>
        <taxon>Viridiplantae</taxon>
        <taxon>Streptophyta</taxon>
        <taxon>Embryophyta</taxon>
        <taxon>Bryophyta</taxon>
        <taxon>Sphagnophytina</taxon>
        <taxon>Sphagnopsida</taxon>
        <taxon>Sphagnales</taxon>
        <taxon>Sphagnaceae</taxon>
        <taxon>Sphagnum</taxon>
    </lineage>
</organism>
<name>A0ABP0UKA7_9BRYO</name>
<dbReference type="SMART" id="SM00220">
    <property type="entry name" value="S_TKc"/>
    <property type="match status" value="1"/>
</dbReference>
<accession>A0ABP0UKA7</accession>
<dbReference type="PROSITE" id="PS50011">
    <property type="entry name" value="PROTEIN_KINASE_DOM"/>
    <property type="match status" value="1"/>
</dbReference>
<dbReference type="InterPro" id="IPR050528">
    <property type="entry name" value="L-type_Lectin-RKs"/>
</dbReference>
<keyword evidence="5" id="KW-1185">Reference proteome</keyword>
<dbReference type="SUPFAM" id="SSF56112">
    <property type="entry name" value="Protein kinase-like (PK-like)"/>
    <property type="match status" value="1"/>
</dbReference>
<protein>
    <recommendedName>
        <fullName evidence="3">Protein kinase domain-containing protein</fullName>
    </recommendedName>
</protein>
<feature type="domain" description="Protein kinase" evidence="3">
    <location>
        <begin position="1"/>
        <end position="205"/>
    </location>
</feature>
<keyword evidence="1" id="KW-0547">Nucleotide-binding</keyword>
<sequence length="205" mass="22871">MLVYDYMPNKSLDKLLFQNYSELAVADHHQNSTAMKLDWGMRHNILLGMASALAYLHEDWSEHRVVHRDVKASNVMLDKDFNACLGDFGLARLIEHSKEDADTTIVAGTVGYLEPELARTGKPTTMSDVFSYGALALEVACGRRPFDRKFPEEQSFYIGLGVELSKCKATDGVCTSVGWQCFSPPPSPCKTNLHFTRVDCIPGFT</sequence>
<gene>
    <name evidence="4" type="ORF">CSSPTR1EN2_LOCUS16317</name>
</gene>
<dbReference type="Proteomes" id="UP001497512">
    <property type="component" value="Chromosome 4"/>
</dbReference>
<evidence type="ECO:0000313" key="5">
    <source>
        <dbReference type="Proteomes" id="UP001497512"/>
    </source>
</evidence>
<dbReference type="Pfam" id="PF00069">
    <property type="entry name" value="Pkinase"/>
    <property type="match status" value="1"/>
</dbReference>
<dbReference type="InterPro" id="IPR011009">
    <property type="entry name" value="Kinase-like_dom_sf"/>
</dbReference>
<dbReference type="InterPro" id="IPR000719">
    <property type="entry name" value="Prot_kinase_dom"/>
</dbReference>
<evidence type="ECO:0000313" key="4">
    <source>
        <dbReference type="EMBL" id="CAK9222698.1"/>
    </source>
</evidence>
<dbReference type="Gene3D" id="1.10.510.10">
    <property type="entry name" value="Transferase(Phosphotransferase) domain 1"/>
    <property type="match status" value="1"/>
</dbReference>
<evidence type="ECO:0000256" key="1">
    <source>
        <dbReference type="ARBA" id="ARBA00022741"/>
    </source>
</evidence>
<reference evidence="4" key="1">
    <citation type="submission" date="2024-02" db="EMBL/GenBank/DDBJ databases">
        <authorList>
            <consortium name="ELIXIR-Norway"/>
            <consortium name="Elixir Norway"/>
        </authorList>
    </citation>
    <scope>NUCLEOTIDE SEQUENCE</scope>
</reference>
<proteinExistence type="predicted"/>
<dbReference type="InterPro" id="IPR008271">
    <property type="entry name" value="Ser/Thr_kinase_AS"/>
</dbReference>
<keyword evidence="2" id="KW-0067">ATP-binding</keyword>
<dbReference type="PANTHER" id="PTHR27007">
    <property type="match status" value="1"/>
</dbReference>
<evidence type="ECO:0000256" key="2">
    <source>
        <dbReference type="ARBA" id="ARBA00022840"/>
    </source>
</evidence>
<evidence type="ECO:0000259" key="3">
    <source>
        <dbReference type="PROSITE" id="PS50011"/>
    </source>
</evidence>
<dbReference type="PROSITE" id="PS00108">
    <property type="entry name" value="PROTEIN_KINASE_ST"/>
    <property type="match status" value="1"/>
</dbReference>
<dbReference type="EMBL" id="OZ019896">
    <property type="protein sequence ID" value="CAK9222698.1"/>
    <property type="molecule type" value="Genomic_DNA"/>
</dbReference>